<dbReference type="PRINTS" id="PR01755">
    <property type="entry name" value="SECFTRNLCASE"/>
</dbReference>
<dbReference type="InterPro" id="IPR022646">
    <property type="entry name" value="SecD/SecF_CS"/>
</dbReference>
<keyword evidence="3 9" id="KW-1003">Cell membrane</keyword>
<gene>
    <name evidence="9 12" type="primary">secF</name>
    <name evidence="12" type="ORF">CYJ47_05425</name>
</gene>
<accession>A0AAF0YX64</accession>
<comment type="subcellular location">
    <subcellularLocation>
        <location evidence="1 9">Cell membrane</location>
        <topology evidence="1 9">Multi-pass membrane protein</topology>
    </subcellularLocation>
</comment>
<evidence type="ECO:0000256" key="9">
    <source>
        <dbReference type="HAMAP-Rule" id="MF_01464"/>
    </source>
</evidence>
<feature type="transmembrane region" description="Helical" evidence="9">
    <location>
        <begin position="159"/>
        <end position="180"/>
    </location>
</feature>
<protein>
    <recommendedName>
        <fullName evidence="9">Protein-export membrane protein SecF</fullName>
    </recommendedName>
</protein>
<evidence type="ECO:0000256" key="8">
    <source>
        <dbReference type="ARBA" id="ARBA00023136"/>
    </source>
</evidence>
<comment type="similarity">
    <text evidence="9">Belongs to the SecD/SecF family. SecF subfamily.</text>
</comment>
<dbReference type="PANTHER" id="PTHR30081">
    <property type="entry name" value="PROTEIN-EXPORT MEMBRANE PROTEIN SEC"/>
    <property type="match status" value="1"/>
</dbReference>
<feature type="transmembrane region" description="Helical" evidence="9">
    <location>
        <begin position="38"/>
        <end position="59"/>
    </location>
</feature>
<dbReference type="HAMAP" id="MF_01464_B">
    <property type="entry name" value="SecF_B"/>
    <property type="match status" value="1"/>
</dbReference>
<dbReference type="NCBIfam" id="TIGR00966">
    <property type="entry name" value="transloc_SecF"/>
    <property type="match status" value="1"/>
</dbReference>
<dbReference type="InterPro" id="IPR005665">
    <property type="entry name" value="SecF_bac"/>
</dbReference>
<evidence type="ECO:0000256" key="7">
    <source>
        <dbReference type="ARBA" id="ARBA00023010"/>
    </source>
</evidence>
<keyword evidence="2 9" id="KW-0813">Transport</keyword>
<keyword evidence="8 9" id="KW-0472">Membrane</keyword>
<comment type="function">
    <text evidence="9">Part of the Sec protein translocase complex. Interacts with the SecYEG preprotein conducting channel. SecDF uses the proton motive force (PMF) to complete protein translocation after the ATP-dependent function of SecA.</text>
</comment>
<keyword evidence="5 9" id="KW-0653">Protein transport</keyword>
<evidence type="ECO:0000256" key="6">
    <source>
        <dbReference type="ARBA" id="ARBA00022989"/>
    </source>
</evidence>
<evidence type="ECO:0000256" key="1">
    <source>
        <dbReference type="ARBA" id="ARBA00004651"/>
    </source>
</evidence>
<evidence type="ECO:0000256" key="3">
    <source>
        <dbReference type="ARBA" id="ARBA00022475"/>
    </source>
</evidence>
<dbReference type="Pfam" id="PF07549">
    <property type="entry name" value="Sec_GG"/>
    <property type="match status" value="1"/>
</dbReference>
<evidence type="ECO:0000313" key="12">
    <source>
        <dbReference type="EMBL" id="WOT03196.1"/>
    </source>
</evidence>
<keyword evidence="7 9" id="KW-0811">Translocation</keyword>
<keyword evidence="4 9" id="KW-0812">Transmembrane</keyword>
<keyword evidence="6 9" id="KW-1133">Transmembrane helix</keyword>
<dbReference type="PANTHER" id="PTHR30081:SF8">
    <property type="entry name" value="PROTEIN TRANSLOCASE SUBUNIT SECF"/>
    <property type="match status" value="1"/>
</dbReference>
<dbReference type="GO" id="GO:0005886">
    <property type="term" value="C:plasma membrane"/>
    <property type="evidence" value="ECO:0007669"/>
    <property type="project" value="UniProtKB-SubCell"/>
</dbReference>
<dbReference type="AlphaFoldDB" id="A0AAF0YX64"/>
<dbReference type="GO" id="GO:0043952">
    <property type="term" value="P:protein transport by the Sec complex"/>
    <property type="evidence" value="ECO:0007669"/>
    <property type="project" value="UniProtKB-UniRule"/>
</dbReference>
<evidence type="ECO:0000313" key="13">
    <source>
        <dbReference type="Proteomes" id="UP000234560"/>
    </source>
</evidence>
<dbReference type="SUPFAM" id="SSF82866">
    <property type="entry name" value="Multidrug efflux transporter AcrB transmembrane domain"/>
    <property type="match status" value="1"/>
</dbReference>
<evidence type="ECO:0000256" key="4">
    <source>
        <dbReference type="ARBA" id="ARBA00022692"/>
    </source>
</evidence>
<feature type="transmembrane region" description="Helical" evidence="9">
    <location>
        <begin position="214"/>
        <end position="235"/>
    </location>
</feature>
<feature type="transmembrane region" description="Helical" evidence="9">
    <location>
        <begin position="187"/>
        <end position="208"/>
    </location>
</feature>
<sequence length="413" mass="44965">MTTQVRVDKNELDPSQHSFFTRLYTGEGGIDFVGRRKLWYIITLVVLAVCVLGIVFRGFTLGIDFEGGTKMTMPAANLDTTAVGQTFEQATGVTPEDVQIVGAQDSRILEIASERLSDDQIMAAREALYTEYQPQDASGEVTPDAVGDSTVSESWGSTITNRMVIAFAAFLLLIFVYIAIRFERDMSIAAIAALGVDGVFIAGCYALFGMEVTPAVVIGLLTVLSFSLYDTVVVFDKVEENTEGFEHTTRRTYGELANLAVNQTVMRSISTTVISALPIIALMVVAVWMMGVGTLKDLAVVQLIGVIEGTFSSVFLATPLLVSMKNRQKKYKRHNIEVAAVRHTDVDGATLQEAVEAGLINEDGTPSINATHHEVEGVNELRPTGVAQDEAERFNTDDGDTPLGASWRPSRRY</sequence>
<dbReference type="Proteomes" id="UP000234560">
    <property type="component" value="Chromosome"/>
</dbReference>
<organism evidence="12 13">
    <name type="scientific">Corynebacterium pyruviciproducens</name>
    <dbReference type="NCBI Taxonomy" id="598660"/>
    <lineage>
        <taxon>Bacteria</taxon>
        <taxon>Bacillati</taxon>
        <taxon>Actinomycetota</taxon>
        <taxon>Actinomycetes</taxon>
        <taxon>Mycobacteriales</taxon>
        <taxon>Corynebacteriaceae</taxon>
        <taxon>Corynebacterium</taxon>
    </lineage>
</organism>
<feature type="transmembrane region" description="Helical" evidence="9">
    <location>
        <begin position="299"/>
        <end position="322"/>
    </location>
</feature>
<feature type="region of interest" description="Disordered" evidence="10">
    <location>
        <begin position="390"/>
        <end position="413"/>
    </location>
</feature>
<dbReference type="EMBL" id="CP136958">
    <property type="protein sequence ID" value="WOT03196.1"/>
    <property type="molecule type" value="Genomic_DNA"/>
</dbReference>
<dbReference type="GO" id="GO:0065002">
    <property type="term" value="P:intracellular protein transmembrane transport"/>
    <property type="evidence" value="ECO:0007669"/>
    <property type="project" value="UniProtKB-UniRule"/>
</dbReference>
<reference evidence="12" key="2">
    <citation type="submission" date="2023-10" db="EMBL/GenBank/DDBJ databases">
        <authorList>
            <person name="Choi B."/>
        </authorList>
    </citation>
    <scope>NUCLEOTIDE SEQUENCE</scope>
    <source>
        <strain evidence="12">UMB0763</strain>
    </source>
</reference>
<dbReference type="Pfam" id="PF02355">
    <property type="entry name" value="SecD_SecF_C"/>
    <property type="match status" value="1"/>
</dbReference>
<feature type="transmembrane region" description="Helical" evidence="9">
    <location>
        <begin position="273"/>
        <end position="293"/>
    </location>
</feature>
<dbReference type="InterPro" id="IPR022813">
    <property type="entry name" value="SecD/SecF_arch_bac"/>
</dbReference>
<reference evidence="12" key="1">
    <citation type="submission" date="2017-12" db="EMBL/GenBank/DDBJ databases">
        <authorList>
            <person name="Thomas-White K."/>
            <person name="Wolfe A.J."/>
        </authorList>
    </citation>
    <scope>NUCLEOTIDE SEQUENCE</scope>
    <source>
        <strain evidence="12">UMB0763</strain>
    </source>
</reference>
<feature type="domain" description="Protein export membrane protein SecD/SecF C-terminal" evidence="11">
    <location>
        <begin position="147"/>
        <end position="326"/>
    </location>
</feature>
<evidence type="ECO:0000256" key="10">
    <source>
        <dbReference type="SAM" id="MobiDB-lite"/>
    </source>
</evidence>
<dbReference type="InterPro" id="IPR022645">
    <property type="entry name" value="SecD/SecF_bac"/>
</dbReference>
<comment type="subunit">
    <text evidence="9">Forms a complex with SecD. Part of the essential Sec protein translocation apparatus which comprises SecA, SecYEG and auxiliary proteins SecDF. Other proteins may also be involved.</text>
</comment>
<name>A0AAF0YX64_9CORY</name>
<dbReference type="GO" id="GO:0006605">
    <property type="term" value="P:protein targeting"/>
    <property type="evidence" value="ECO:0007669"/>
    <property type="project" value="UniProtKB-UniRule"/>
</dbReference>
<evidence type="ECO:0000256" key="5">
    <source>
        <dbReference type="ARBA" id="ARBA00022927"/>
    </source>
</evidence>
<dbReference type="GO" id="GO:0015450">
    <property type="term" value="F:protein-transporting ATPase activity"/>
    <property type="evidence" value="ECO:0007669"/>
    <property type="project" value="InterPro"/>
</dbReference>
<dbReference type="KEGG" id="cpyr:CYJ47_05425"/>
<evidence type="ECO:0000256" key="2">
    <source>
        <dbReference type="ARBA" id="ARBA00022448"/>
    </source>
</evidence>
<evidence type="ECO:0000259" key="11">
    <source>
        <dbReference type="Pfam" id="PF02355"/>
    </source>
</evidence>
<dbReference type="InterPro" id="IPR048634">
    <property type="entry name" value="SecD_SecF_C"/>
</dbReference>
<proteinExistence type="inferred from homology"/>
<dbReference type="RefSeq" id="WP_101678877.1">
    <property type="nucleotide sequence ID" value="NZ_CAMIHY010000121.1"/>
</dbReference>
<dbReference type="Gene3D" id="1.20.1640.10">
    <property type="entry name" value="Multidrug efflux transporter AcrB transmembrane domain"/>
    <property type="match status" value="1"/>
</dbReference>